<evidence type="ECO:0000313" key="4">
    <source>
        <dbReference type="EMBL" id="ASY43536.1"/>
    </source>
</evidence>
<evidence type="ECO:0000313" key="5">
    <source>
        <dbReference type="Proteomes" id="UP000217141"/>
    </source>
</evidence>
<dbReference type="InterPro" id="IPR000182">
    <property type="entry name" value="GNAT_dom"/>
</dbReference>
<dbReference type="EMBL" id="CP022745">
    <property type="protein sequence ID" value="ASY43536.1"/>
    <property type="molecule type" value="Genomic_DNA"/>
</dbReference>
<dbReference type="Proteomes" id="UP000217141">
    <property type="component" value="Chromosome I"/>
</dbReference>
<dbReference type="PROSITE" id="PS51186">
    <property type="entry name" value="GNAT"/>
    <property type="match status" value="1"/>
</dbReference>
<proteinExistence type="predicted"/>
<evidence type="ECO:0000256" key="1">
    <source>
        <dbReference type="ARBA" id="ARBA00022679"/>
    </source>
</evidence>
<dbReference type="Pfam" id="PF00583">
    <property type="entry name" value="Acetyltransf_1"/>
    <property type="match status" value="1"/>
</dbReference>
<dbReference type="SUPFAM" id="SSF55729">
    <property type="entry name" value="Acyl-CoA N-acyltransferases (Nat)"/>
    <property type="match status" value="1"/>
</dbReference>
<sequence>MVSIPVEPGMVAAVVTHLEMRARPRPAPIPPAPLQLVRWKAPKIDTYRALFRRVGEPWLWFSRLVMSDESLAAIIHDPMVEIYAVADPRGIEVGLLELDFRAMPDCELTFFGLVPQLNGKGHGKWLMAQAKALAGRKGVERFWVHTCTLDSPAALGFYIKAGFVPTRREIETFADPRLAGILPRDCAPHVPLLDQSANA</sequence>
<evidence type="ECO:0000256" key="2">
    <source>
        <dbReference type="ARBA" id="ARBA00023315"/>
    </source>
</evidence>
<dbReference type="RefSeq" id="WP_095686790.1">
    <property type="nucleotide sequence ID" value="NZ_CP022745.1"/>
</dbReference>
<organism evidence="4 5">
    <name type="scientific">Sphingobium xenophagum</name>
    <dbReference type="NCBI Taxonomy" id="121428"/>
    <lineage>
        <taxon>Bacteria</taxon>
        <taxon>Pseudomonadati</taxon>
        <taxon>Pseudomonadota</taxon>
        <taxon>Alphaproteobacteria</taxon>
        <taxon>Sphingomonadales</taxon>
        <taxon>Sphingomonadaceae</taxon>
        <taxon>Sphingobium</taxon>
    </lineage>
</organism>
<feature type="domain" description="N-acetyltransferase" evidence="3">
    <location>
        <begin position="34"/>
        <end position="185"/>
    </location>
</feature>
<dbReference type="Gene3D" id="3.40.630.30">
    <property type="match status" value="1"/>
</dbReference>
<dbReference type="CDD" id="cd04301">
    <property type="entry name" value="NAT_SF"/>
    <property type="match status" value="1"/>
</dbReference>
<protein>
    <submittedName>
        <fullName evidence="4">GNAT family N-acetyltransferase</fullName>
    </submittedName>
</protein>
<dbReference type="KEGG" id="shyd:CJD35_03000"/>
<gene>
    <name evidence="4" type="ORF">CJD35_03000</name>
</gene>
<keyword evidence="2" id="KW-0012">Acyltransferase</keyword>
<keyword evidence="1 4" id="KW-0808">Transferase</keyword>
<dbReference type="PANTHER" id="PTHR43800:SF1">
    <property type="entry name" value="PEPTIDYL-LYSINE N-ACETYLTRANSFERASE YJAB"/>
    <property type="match status" value="1"/>
</dbReference>
<accession>A0A249MQB1</accession>
<evidence type="ECO:0000259" key="3">
    <source>
        <dbReference type="PROSITE" id="PS51186"/>
    </source>
</evidence>
<dbReference type="InterPro" id="IPR016181">
    <property type="entry name" value="Acyl_CoA_acyltransferase"/>
</dbReference>
<dbReference type="AlphaFoldDB" id="A0A249MQB1"/>
<name>A0A249MQB1_SPHXE</name>
<dbReference type="PANTHER" id="PTHR43800">
    <property type="entry name" value="PEPTIDYL-LYSINE N-ACETYLTRANSFERASE YJAB"/>
    <property type="match status" value="1"/>
</dbReference>
<reference evidence="4 5" key="1">
    <citation type="submission" date="2017-08" db="EMBL/GenBank/DDBJ databases">
        <title>Whole Genome Sequence of Sphingobium hydrophobicum C1: Insights into Adaption to the Electronic-waste Contaminated Sediment.</title>
        <authorList>
            <person name="Song D."/>
            <person name="Chen X."/>
            <person name="Xu M."/>
        </authorList>
    </citation>
    <scope>NUCLEOTIDE SEQUENCE [LARGE SCALE GENOMIC DNA]</scope>
    <source>
        <strain evidence="4 5">C1</strain>
    </source>
</reference>
<dbReference type="GO" id="GO:0016747">
    <property type="term" value="F:acyltransferase activity, transferring groups other than amino-acyl groups"/>
    <property type="evidence" value="ECO:0007669"/>
    <property type="project" value="InterPro"/>
</dbReference>